<dbReference type="SUPFAM" id="SSF53335">
    <property type="entry name" value="S-adenosyl-L-methionine-dependent methyltransferases"/>
    <property type="match status" value="1"/>
</dbReference>
<evidence type="ECO:0000313" key="6">
    <source>
        <dbReference type="EMBL" id="KAK5054125.1"/>
    </source>
</evidence>
<dbReference type="PANTHER" id="PTHR10509:SF14">
    <property type="entry name" value="CAFFEOYL-COA O-METHYLTRANSFERASE 3-RELATED"/>
    <property type="match status" value="1"/>
</dbReference>
<dbReference type="InterPro" id="IPR050362">
    <property type="entry name" value="Cation-dep_OMT"/>
</dbReference>
<comment type="similarity">
    <text evidence="4">Belongs to the class I-like SAM-binding methyltransferase superfamily. Cation-dependent O-methyltransferase family.</text>
</comment>
<evidence type="ECO:0000256" key="4">
    <source>
        <dbReference type="ARBA" id="ARBA00023453"/>
    </source>
</evidence>
<dbReference type="Pfam" id="PF01648">
    <property type="entry name" value="ACPS"/>
    <property type="match status" value="1"/>
</dbReference>
<sequence length="429" mass="47765">MRAPFPLALRIGSDIIATNRILCPLKPDSKRLNRLAARFLHDKELDDLNRRFPDWRNPELQVESKRRNVATWLAGRWAAKEAAKKAWDATLLSFRDLRVETEIGGAVHIICDTGIQPDDESYNRVTEQVAQVSISHDGDYTIAAVIATPLHQDIKAELGTRRSEAEAKVVNQYAVLQDKRHTILSKMVQKFNDPSRYEQDPRWAAVDAYTSTHLLAPERNPHHEALEFAYSNSVAKGLPDIASYPAQGKFLSIQVQITGAKNILEVGTLGGYSAIWMAYGAGLETHITTIEVDAHHKEVAEENIARAGLSAQITVLLGRGVDVLPTLVEEVKAGKQAPFDFVFIDADKQNNLAYFDLALQMVKPRTCIYVDNVVRRGRLVDETAIKEDPRISGTRALIEAVGKNDKVDAVVIQTCSEKNYDGFMLCVAK</sequence>
<dbReference type="Gene3D" id="3.40.50.150">
    <property type="entry name" value="Vaccinia Virus protein VP39"/>
    <property type="match status" value="1"/>
</dbReference>
<evidence type="ECO:0000256" key="3">
    <source>
        <dbReference type="ARBA" id="ARBA00022691"/>
    </source>
</evidence>
<dbReference type="EMBL" id="JAVRRF010000024">
    <property type="protein sequence ID" value="KAK5054125.1"/>
    <property type="molecule type" value="Genomic_DNA"/>
</dbReference>
<dbReference type="InterPro" id="IPR002935">
    <property type="entry name" value="SAM_O-MeTrfase"/>
</dbReference>
<evidence type="ECO:0000313" key="7">
    <source>
        <dbReference type="Proteomes" id="UP001345691"/>
    </source>
</evidence>
<dbReference type="Pfam" id="PF01596">
    <property type="entry name" value="Methyltransf_3"/>
    <property type="match status" value="1"/>
</dbReference>
<evidence type="ECO:0000256" key="1">
    <source>
        <dbReference type="ARBA" id="ARBA00022603"/>
    </source>
</evidence>
<dbReference type="InterPro" id="IPR008278">
    <property type="entry name" value="4-PPantetheinyl_Trfase_dom"/>
</dbReference>
<dbReference type="SUPFAM" id="SSF56214">
    <property type="entry name" value="4'-phosphopantetheinyl transferase"/>
    <property type="match status" value="1"/>
</dbReference>
<dbReference type="PANTHER" id="PTHR10509">
    <property type="entry name" value="O-METHYLTRANSFERASE-RELATED"/>
    <property type="match status" value="1"/>
</dbReference>
<organism evidence="6 7">
    <name type="scientific">Exophiala sideris</name>
    <dbReference type="NCBI Taxonomy" id="1016849"/>
    <lineage>
        <taxon>Eukaryota</taxon>
        <taxon>Fungi</taxon>
        <taxon>Dikarya</taxon>
        <taxon>Ascomycota</taxon>
        <taxon>Pezizomycotina</taxon>
        <taxon>Eurotiomycetes</taxon>
        <taxon>Chaetothyriomycetidae</taxon>
        <taxon>Chaetothyriales</taxon>
        <taxon>Herpotrichiellaceae</taxon>
        <taxon>Exophiala</taxon>
    </lineage>
</organism>
<comment type="caution">
    <text evidence="6">The sequence shown here is derived from an EMBL/GenBank/DDBJ whole genome shotgun (WGS) entry which is preliminary data.</text>
</comment>
<name>A0ABR0J1K8_9EURO</name>
<keyword evidence="3" id="KW-0949">S-adenosyl-L-methionine</keyword>
<gene>
    <name evidence="6" type="ORF">LTR69_009087</name>
</gene>
<dbReference type="Gene3D" id="3.90.470.20">
    <property type="entry name" value="4'-phosphopantetheinyl transferase domain"/>
    <property type="match status" value="1"/>
</dbReference>
<evidence type="ECO:0000259" key="5">
    <source>
        <dbReference type="Pfam" id="PF01648"/>
    </source>
</evidence>
<dbReference type="PROSITE" id="PS51682">
    <property type="entry name" value="SAM_OMT_I"/>
    <property type="match status" value="1"/>
</dbReference>
<reference evidence="6 7" key="1">
    <citation type="submission" date="2023-08" db="EMBL/GenBank/DDBJ databases">
        <title>Black Yeasts Isolated from many extreme environments.</title>
        <authorList>
            <person name="Coleine C."/>
            <person name="Stajich J.E."/>
            <person name="Selbmann L."/>
        </authorList>
    </citation>
    <scope>NUCLEOTIDE SEQUENCE [LARGE SCALE GENOMIC DNA]</scope>
    <source>
        <strain evidence="6 7">CCFEE 6328</strain>
    </source>
</reference>
<keyword evidence="7" id="KW-1185">Reference proteome</keyword>
<evidence type="ECO:0000256" key="2">
    <source>
        <dbReference type="ARBA" id="ARBA00022679"/>
    </source>
</evidence>
<dbReference type="InterPro" id="IPR029063">
    <property type="entry name" value="SAM-dependent_MTases_sf"/>
</dbReference>
<feature type="domain" description="4'-phosphopantetheinyl transferase" evidence="5">
    <location>
        <begin position="10"/>
        <end position="110"/>
    </location>
</feature>
<dbReference type="InterPro" id="IPR037143">
    <property type="entry name" value="4-PPantetheinyl_Trfase_dom_sf"/>
</dbReference>
<accession>A0ABR0J1K8</accession>
<protein>
    <recommendedName>
        <fullName evidence="5">4'-phosphopantetheinyl transferase domain-containing protein</fullName>
    </recommendedName>
</protein>
<keyword evidence="1" id="KW-0489">Methyltransferase</keyword>
<dbReference type="Proteomes" id="UP001345691">
    <property type="component" value="Unassembled WGS sequence"/>
</dbReference>
<proteinExistence type="inferred from homology"/>
<keyword evidence="2" id="KW-0808">Transferase</keyword>